<dbReference type="PANTHER" id="PTHR33238:SF7">
    <property type="entry name" value="IRON-DEPENDENT TRANSCRIPTIONAL REGULATOR"/>
    <property type="match status" value="1"/>
</dbReference>
<keyword evidence="4" id="KW-0804">Transcription</keyword>
<sequence length="130" mass="14727">MEGLLLKIQESAENYLETILIISLRQEHVRSIDIVNELDFSKPSVSVAMKNLRLNGYIKMDSNGFITLTDAGRQIAETIYERHTLLSKWLTKLGVEPQIAAADACRIEHVISKESFEAIKKHTQNSISEQ</sequence>
<dbReference type="HOGENOM" id="CLU_069532_3_1_9"/>
<evidence type="ECO:0000256" key="1">
    <source>
        <dbReference type="ARBA" id="ARBA00007871"/>
    </source>
</evidence>
<dbReference type="PATRIC" id="fig|476272.21.peg.1206"/>
<dbReference type="AlphaFoldDB" id="C0CQC0"/>
<comment type="similarity">
    <text evidence="1">Belongs to the DtxR/MntR family.</text>
</comment>
<dbReference type="eggNOG" id="COG1321">
    <property type="taxonomic scope" value="Bacteria"/>
</dbReference>
<dbReference type="PANTHER" id="PTHR33238">
    <property type="entry name" value="IRON (METAL) DEPENDENT REPRESSOR, DTXR FAMILY"/>
    <property type="match status" value="1"/>
</dbReference>
<dbReference type="Proteomes" id="UP000003100">
    <property type="component" value="Unassembled WGS sequence"/>
</dbReference>
<dbReference type="InterPro" id="IPR036388">
    <property type="entry name" value="WH-like_DNA-bd_sf"/>
</dbReference>
<protein>
    <recommendedName>
        <fullName evidence="5">HTH dtxR-type domain-containing protein</fullName>
    </recommendedName>
</protein>
<reference evidence="6 7" key="1">
    <citation type="submission" date="2009-01" db="EMBL/GenBank/DDBJ databases">
        <authorList>
            <person name="Fulton L."/>
            <person name="Clifton S."/>
            <person name="Fulton B."/>
            <person name="Xu J."/>
            <person name="Minx P."/>
            <person name="Pepin K.H."/>
            <person name="Johnson M."/>
            <person name="Bhonagiri V."/>
            <person name="Nash W.E."/>
            <person name="Mardis E.R."/>
            <person name="Wilson R.K."/>
        </authorList>
    </citation>
    <scope>NUCLEOTIDE SEQUENCE [LARGE SCALE GENOMIC DNA]</scope>
    <source>
        <strain evidence="7">DSM 10507 / JCM 14656 / S5a33</strain>
    </source>
</reference>
<dbReference type="InterPro" id="IPR036390">
    <property type="entry name" value="WH_DNA-bd_sf"/>
</dbReference>
<comment type="caution">
    <text evidence="6">The sequence shown here is derived from an EMBL/GenBank/DDBJ whole genome shotgun (WGS) entry which is preliminary data.</text>
</comment>
<name>C0CQC0_BLAHS</name>
<evidence type="ECO:0000259" key="5">
    <source>
        <dbReference type="PROSITE" id="PS50944"/>
    </source>
</evidence>
<dbReference type="InterPro" id="IPR001367">
    <property type="entry name" value="Fe_dep_repressor"/>
</dbReference>
<dbReference type="SMART" id="SM00529">
    <property type="entry name" value="HTH_DTXR"/>
    <property type="match status" value="1"/>
</dbReference>
<dbReference type="GO" id="GO:0046914">
    <property type="term" value="F:transition metal ion binding"/>
    <property type="evidence" value="ECO:0007669"/>
    <property type="project" value="InterPro"/>
</dbReference>
<dbReference type="Pfam" id="PF02742">
    <property type="entry name" value="Fe_dep_repr_C"/>
    <property type="match status" value="1"/>
</dbReference>
<feature type="domain" description="HTH dtxR-type" evidence="5">
    <location>
        <begin position="8"/>
        <end position="69"/>
    </location>
</feature>
<dbReference type="SUPFAM" id="SSF46785">
    <property type="entry name" value="Winged helix' DNA-binding domain"/>
    <property type="match status" value="1"/>
</dbReference>
<dbReference type="SUPFAM" id="SSF47979">
    <property type="entry name" value="Iron-dependent repressor protein, dimerization domain"/>
    <property type="match status" value="1"/>
</dbReference>
<keyword evidence="3" id="KW-0238">DNA-binding</keyword>
<dbReference type="InterPro" id="IPR022689">
    <property type="entry name" value="Iron_dep_repressor"/>
</dbReference>
<organism evidence="6 7">
    <name type="scientific">Blautia hydrogenotrophica (strain DSM 10507 / JCM 14656 / S5a33)</name>
    <name type="common">Ruminococcus hydrogenotrophicus</name>
    <dbReference type="NCBI Taxonomy" id="476272"/>
    <lineage>
        <taxon>Bacteria</taxon>
        <taxon>Bacillati</taxon>
        <taxon>Bacillota</taxon>
        <taxon>Clostridia</taxon>
        <taxon>Lachnospirales</taxon>
        <taxon>Lachnospiraceae</taxon>
        <taxon>Blautia</taxon>
    </lineage>
</organism>
<gene>
    <name evidence="6" type="ORF">RUMHYD_03073</name>
</gene>
<dbReference type="InterPro" id="IPR022687">
    <property type="entry name" value="HTH_DTXR"/>
</dbReference>
<dbReference type="Pfam" id="PF01325">
    <property type="entry name" value="Fe_dep_repress"/>
    <property type="match status" value="1"/>
</dbReference>
<reference evidence="6 7" key="2">
    <citation type="submission" date="2009-02" db="EMBL/GenBank/DDBJ databases">
        <title>Draft genome sequence of Blautia hydrogenotrophica DSM 10507 (Ruminococcus hydrogenotrophicus DSM 10507).</title>
        <authorList>
            <person name="Sudarsanam P."/>
            <person name="Ley R."/>
            <person name="Guruge J."/>
            <person name="Turnbaugh P.J."/>
            <person name="Mahowald M."/>
            <person name="Liep D."/>
            <person name="Gordon J."/>
        </authorList>
    </citation>
    <scope>NUCLEOTIDE SEQUENCE [LARGE SCALE GENOMIC DNA]</scope>
    <source>
        <strain evidence="7">DSM 10507 / JCM 14656 / S5a33</strain>
    </source>
</reference>
<dbReference type="GO" id="GO:0046983">
    <property type="term" value="F:protein dimerization activity"/>
    <property type="evidence" value="ECO:0007669"/>
    <property type="project" value="InterPro"/>
</dbReference>
<evidence type="ECO:0000256" key="3">
    <source>
        <dbReference type="ARBA" id="ARBA00023125"/>
    </source>
</evidence>
<dbReference type="Gene3D" id="1.10.10.10">
    <property type="entry name" value="Winged helix-like DNA-binding domain superfamily/Winged helix DNA-binding domain"/>
    <property type="match status" value="1"/>
</dbReference>
<dbReference type="GO" id="GO:0003700">
    <property type="term" value="F:DNA-binding transcription factor activity"/>
    <property type="evidence" value="ECO:0007669"/>
    <property type="project" value="InterPro"/>
</dbReference>
<evidence type="ECO:0000256" key="2">
    <source>
        <dbReference type="ARBA" id="ARBA00023015"/>
    </source>
</evidence>
<keyword evidence="7" id="KW-1185">Reference proteome</keyword>
<proteinExistence type="inferred from homology"/>
<evidence type="ECO:0000256" key="4">
    <source>
        <dbReference type="ARBA" id="ARBA00023163"/>
    </source>
</evidence>
<dbReference type="InterPro" id="IPR050536">
    <property type="entry name" value="DtxR_MntR_Metal-Reg"/>
</dbReference>
<accession>C0CQC0</accession>
<dbReference type="EMBL" id="ACBZ01000165">
    <property type="protein sequence ID" value="EEG48087.1"/>
    <property type="molecule type" value="Genomic_DNA"/>
</dbReference>
<evidence type="ECO:0000313" key="7">
    <source>
        <dbReference type="Proteomes" id="UP000003100"/>
    </source>
</evidence>
<evidence type="ECO:0000313" key="6">
    <source>
        <dbReference type="EMBL" id="EEG48087.1"/>
    </source>
</evidence>
<dbReference type="InterPro" id="IPR036421">
    <property type="entry name" value="Fe_dep_repressor_sf"/>
</dbReference>
<keyword evidence="2" id="KW-0805">Transcription regulation</keyword>
<dbReference type="Gene3D" id="1.10.60.10">
    <property type="entry name" value="Iron dependent repressor, metal binding and dimerisation domain"/>
    <property type="match status" value="1"/>
</dbReference>
<dbReference type="PROSITE" id="PS50944">
    <property type="entry name" value="HTH_DTXR"/>
    <property type="match status" value="1"/>
</dbReference>
<dbReference type="GO" id="GO:0003677">
    <property type="term" value="F:DNA binding"/>
    <property type="evidence" value="ECO:0007669"/>
    <property type="project" value="UniProtKB-KW"/>
</dbReference>